<name>A0A3R9Q183_9BACI</name>
<dbReference type="GO" id="GO:0016853">
    <property type="term" value="F:isomerase activity"/>
    <property type="evidence" value="ECO:0007669"/>
    <property type="project" value="UniProtKB-KW"/>
</dbReference>
<sequence>MRYSICSWTFANTPLKKVFEMVSSAGYEYIDVQALVDEYNWTEVNRLAEESSLKISGLLGDSGWPDEKHDLANKSKSNRDKAVEYFKRQIECVKVVGGDYLIVVPSAVGKFFTMGNTKTDDWNWAIESVRNIADTAKEYDITLIIEPINRYESCIVNNSDDALNFVKDINHPNVKTLLDTYHMNIEEDDLEEAFLKLKDWVEVVHMADSNRKGIGRGHIDFEKIVTGMKKIGFDKTIVVECTAPGPNPFQPNKGKDTAEIMQTFAQESLVNLKKWFN</sequence>
<comment type="caution">
    <text evidence="2">The sequence shown here is derived from an EMBL/GenBank/DDBJ whole genome shotgun (WGS) entry which is preliminary data.</text>
</comment>
<dbReference type="Proteomes" id="UP000275076">
    <property type="component" value="Unassembled WGS sequence"/>
</dbReference>
<dbReference type="InterPro" id="IPR050312">
    <property type="entry name" value="IolE/XylAMocC-like"/>
</dbReference>
<gene>
    <name evidence="2" type="ORF">D7Z54_20670</name>
</gene>
<organism evidence="2 3">
    <name type="scientific">Salibacterium salarium</name>
    <dbReference type="NCBI Taxonomy" id="284579"/>
    <lineage>
        <taxon>Bacteria</taxon>
        <taxon>Bacillati</taxon>
        <taxon>Bacillota</taxon>
        <taxon>Bacilli</taxon>
        <taxon>Bacillales</taxon>
        <taxon>Bacillaceae</taxon>
    </lineage>
</organism>
<evidence type="ECO:0000313" key="2">
    <source>
        <dbReference type="EMBL" id="RSL31456.1"/>
    </source>
</evidence>
<evidence type="ECO:0000259" key="1">
    <source>
        <dbReference type="Pfam" id="PF01261"/>
    </source>
</evidence>
<dbReference type="Gene3D" id="3.20.20.150">
    <property type="entry name" value="Divalent-metal-dependent TIM barrel enzymes"/>
    <property type="match status" value="1"/>
</dbReference>
<evidence type="ECO:0000313" key="3">
    <source>
        <dbReference type="Proteomes" id="UP000275076"/>
    </source>
</evidence>
<dbReference type="InterPro" id="IPR013022">
    <property type="entry name" value="Xyl_isomerase-like_TIM-brl"/>
</dbReference>
<accession>A0A3R9Q183</accession>
<dbReference type="OrthoDB" id="9814946at2"/>
<dbReference type="SUPFAM" id="SSF51658">
    <property type="entry name" value="Xylose isomerase-like"/>
    <property type="match status" value="1"/>
</dbReference>
<protein>
    <submittedName>
        <fullName evidence="2">Sugar phosphate isomerase/epimerase</fullName>
    </submittedName>
</protein>
<keyword evidence="2" id="KW-0413">Isomerase</keyword>
<dbReference type="PANTHER" id="PTHR12110">
    <property type="entry name" value="HYDROXYPYRUVATE ISOMERASE"/>
    <property type="match status" value="1"/>
</dbReference>
<feature type="domain" description="Xylose isomerase-like TIM barrel" evidence="1">
    <location>
        <begin position="19"/>
        <end position="250"/>
    </location>
</feature>
<reference evidence="2 3" key="1">
    <citation type="submission" date="2018-10" db="EMBL/GenBank/DDBJ databases">
        <title>Draft genome sequence of Bacillus salarius IM0101, isolated from a hypersaline soil in Inner Mongolia, China.</title>
        <authorList>
            <person name="Yamprayoonswat W."/>
            <person name="Boonvisut S."/>
            <person name="Jumpathong W."/>
            <person name="Sittihan S."/>
            <person name="Ruangsuj P."/>
            <person name="Wanthongcharoen S."/>
            <person name="Thongpramul N."/>
            <person name="Pimmason S."/>
            <person name="Yu B."/>
            <person name="Yasawong M."/>
        </authorList>
    </citation>
    <scope>NUCLEOTIDE SEQUENCE [LARGE SCALE GENOMIC DNA]</scope>
    <source>
        <strain evidence="2 3">IM0101</strain>
    </source>
</reference>
<dbReference type="RefSeq" id="WP_125558568.1">
    <property type="nucleotide sequence ID" value="NZ_RBVX01000024.1"/>
</dbReference>
<dbReference type="EMBL" id="RBVX01000024">
    <property type="protein sequence ID" value="RSL31456.1"/>
    <property type="molecule type" value="Genomic_DNA"/>
</dbReference>
<dbReference type="AlphaFoldDB" id="A0A3R9Q183"/>
<proteinExistence type="predicted"/>
<dbReference type="InterPro" id="IPR036237">
    <property type="entry name" value="Xyl_isomerase-like_sf"/>
</dbReference>
<keyword evidence="3" id="KW-1185">Reference proteome</keyword>
<dbReference type="Pfam" id="PF01261">
    <property type="entry name" value="AP_endonuc_2"/>
    <property type="match status" value="1"/>
</dbReference>